<dbReference type="FunFam" id="1.10.1040.10:FF:000001">
    <property type="entry name" value="Glycerol-3-phosphate dehydrogenase [NAD(P)+]"/>
    <property type="match status" value="1"/>
</dbReference>
<feature type="binding site" evidence="13">
    <location>
        <position position="43"/>
    </location>
    <ligand>
        <name>NADPH</name>
        <dbReference type="ChEBI" id="CHEBI:57783"/>
    </ligand>
</feature>
<keyword evidence="6 13" id="KW-0443">Lipid metabolism</keyword>
<evidence type="ECO:0000256" key="10">
    <source>
        <dbReference type="ARBA" id="ARBA00066687"/>
    </source>
</evidence>
<feature type="binding site" evidence="16">
    <location>
        <position position="266"/>
    </location>
    <ligand>
        <name>NAD(+)</name>
        <dbReference type="ChEBI" id="CHEBI:57540"/>
    </ligand>
</feature>
<comment type="caution">
    <text evidence="13">Lacks conserved residue(s) required for the propagation of feature annotation.</text>
</comment>
<evidence type="ECO:0000256" key="7">
    <source>
        <dbReference type="ARBA" id="ARBA00023209"/>
    </source>
</evidence>
<evidence type="ECO:0000256" key="1">
    <source>
        <dbReference type="ARBA" id="ARBA00011009"/>
    </source>
</evidence>
<dbReference type="GeneID" id="23445887"/>
<dbReference type="Pfam" id="PF01210">
    <property type="entry name" value="NAD_Gly3P_dh_N"/>
    <property type="match status" value="1"/>
</dbReference>
<comment type="pathway">
    <text evidence="13">Membrane lipid metabolism; glycerophospholipid metabolism.</text>
</comment>
<comment type="function">
    <text evidence="13">Catalyzes the reduction of the glycolytic intermediate dihydroxyacetone phosphate (DHAP) to sn-glycerol 3-phosphate (G3P), the key precursor for phospholipid synthesis.</text>
</comment>
<evidence type="ECO:0000256" key="9">
    <source>
        <dbReference type="ARBA" id="ARBA00052716"/>
    </source>
</evidence>
<organism evidence="20 21">
    <name type="scientific">Vibrio tubiashii</name>
    <dbReference type="NCBI Taxonomy" id="29498"/>
    <lineage>
        <taxon>Bacteria</taxon>
        <taxon>Pseudomonadati</taxon>
        <taxon>Pseudomonadota</taxon>
        <taxon>Gammaproteobacteria</taxon>
        <taxon>Vibrionales</taxon>
        <taxon>Vibrionaceae</taxon>
        <taxon>Vibrio</taxon>
        <taxon>Vibrio oreintalis group</taxon>
    </lineage>
</organism>
<keyword evidence="8 13" id="KW-1208">Phospholipid metabolism</keyword>
<dbReference type="SUPFAM" id="SSF51735">
    <property type="entry name" value="NAD(P)-binding Rossmann-fold domains"/>
    <property type="match status" value="1"/>
</dbReference>
<feature type="binding site" evidence="13">
    <location>
        <position position="255"/>
    </location>
    <ligand>
        <name>sn-glycerol 3-phosphate</name>
        <dbReference type="ChEBI" id="CHEBI:57597"/>
    </ligand>
</feature>
<feature type="binding site" evidence="13">
    <location>
        <position position="265"/>
    </location>
    <ligand>
        <name>sn-glycerol 3-phosphate</name>
        <dbReference type="ChEBI" id="CHEBI:57597"/>
    </ligand>
</feature>
<dbReference type="InterPro" id="IPR011128">
    <property type="entry name" value="G3P_DH_NAD-dep_N"/>
</dbReference>
<gene>
    <name evidence="13 20" type="primary">gpsA</name>
    <name evidence="20" type="ORF">F0237_22335</name>
</gene>
<evidence type="ECO:0000256" key="5">
    <source>
        <dbReference type="ARBA" id="ARBA00023027"/>
    </source>
</evidence>
<dbReference type="GO" id="GO:0005829">
    <property type="term" value="C:cytosol"/>
    <property type="evidence" value="ECO:0007669"/>
    <property type="project" value="TreeGrafter"/>
</dbReference>
<dbReference type="Proteomes" id="UP000572722">
    <property type="component" value="Unassembled WGS sequence"/>
</dbReference>
<dbReference type="PANTHER" id="PTHR11728:SF1">
    <property type="entry name" value="GLYCEROL-3-PHOSPHATE DEHYDROGENASE [NAD(+)] 2, CHLOROPLASTIC"/>
    <property type="match status" value="1"/>
</dbReference>
<dbReference type="SUPFAM" id="SSF48179">
    <property type="entry name" value="6-phosphogluconate dehydrogenase C-terminal domain-like"/>
    <property type="match status" value="1"/>
</dbReference>
<evidence type="ECO:0000256" key="14">
    <source>
        <dbReference type="PIRSR" id="PIRSR000114-1"/>
    </source>
</evidence>
<proteinExistence type="inferred from homology"/>
<keyword evidence="13" id="KW-0547">Nucleotide-binding</keyword>
<dbReference type="Pfam" id="PF07479">
    <property type="entry name" value="NAD_Gly3P_dh_C"/>
    <property type="match status" value="1"/>
</dbReference>
<evidence type="ECO:0000256" key="12">
    <source>
        <dbReference type="ARBA" id="ARBA00080511"/>
    </source>
</evidence>
<name>A0AAE5GUR1_9VIBR</name>
<feature type="binding site" evidence="16">
    <location>
        <begin position="19"/>
        <end position="24"/>
    </location>
    <ligand>
        <name>NAD(+)</name>
        <dbReference type="ChEBI" id="CHEBI:57540"/>
    </ligand>
</feature>
<dbReference type="EC" id="1.1.1.94" evidence="10 13"/>
<dbReference type="PRINTS" id="PR00077">
    <property type="entry name" value="GPDHDRGNASE"/>
</dbReference>
<feature type="binding site" evidence="13">
    <location>
        <position position="22"/>
    </location>
    <ligand>
        <name>NADPH</name>
        <dbReference type="ChEBI" id="CHEBI:57783"/>
    </ligand>
</feature>
<feature type="binding site" evidence="13">
    <location>
        <position position="150"/>
    </location>
    <ligand>
        <name>NADPH</name>
        <dbReference type="ChEBI" id="CHEBI:57783"/>
    </ligand>
</feature>
<dbReference type="AlphaFoldDB" id="A0AAE5GUR1"/>
<evidence type="ECO:0000256" key="2">
    <source>
        <dbReference type="ARBA" id="ARBA00022516"/>
    </source>
</evidence>
<evidence type="ECO:0000256" key="6">
    <source>
        <dbReference type="ARBA" id="ARBA00023098"/>
    </source>
</evidence>
<dbReference type="PIRSF" id="PIRSF000114">
    <property type="entry name" value="Glycerol-3-P_dh"/>
    <property type="match status" value="1"/>
</dbReference>
<protein>
    <recommendedName>
        <fullName evidence="11 13">Glycerol-3-phosphate dehydrogenase [NAD(P)+]</fullName>
        <ecNumber evidence="10 13">1.1.1.94</ecNumber>
    </recommendedName>
    <alternativeName>
        <fullName evidence="13">NAD(P)(+)-dependent glycerol-3-phosphate dehydrogenase</fullName>
    </alternativeName>
    <alternativeName>
        <fullName evidence="12 13">NAD(P)H-dependent dihydroxyacetone-phosphate reductase</fullName>
    </alternativeName>
</protein>
<evidence type="ECO:0000259" key="19">
    <source>
        <dbReference type="Pfam" id="PF07479"/>
    </source>
</evidence>
<dbReference type="GO" id="GO:0051287">
    <property type="term" value="F:NAD binding"/>
    <property type="evidence" value="ECO:0007669"/>
    <property type="project" value="InterPro"/>
</dbReference>
<feature type="binding site" evidence="13">
    <location>
        <position position="148"/>
    </location>
    <ligand>
        <name>sn-glycerol 3-phosphate</name>
        <dbReference type="ChEBI" id="CHEBI:57597"/>
    </ligand>
</feature>
<evidence type="ECO:0000256" key="4">
    <source>
        <dbReference type="ARBA" id="ARBA00023002"/>
    </source>
</evidence>
<feature type="binding site" evidence="13">
    <location>
        <position position="202"/>
    </location>
    <ligand>
        <name>sn-glycerol 3-phosphate</name>
        <dbReference type="ChEBI" id="CHEBI:57597"/>
    </ligand>
</feature>
<feature type="binding site" evidence="13">
    <location>
        <position position="146"/>
    </location>
    <ligand>
        <name>sn-glycerol 3-phosphate</name>
        <dbReference type="ChEBI" id="CHEBI:57597"/>
    </ligand>
</feature>
<evidence type="ECO:0000259" key="18">
    <source>
        <dbReference type="Pfam" id="PF01210"/>
    </source>
</evidence>
<feature type="binding site" evidence="15">
    <location>
        <position position="117"/>
    </location>
    <ligand>
        <name>substrate</name>
    </ligand>
</feature>
<dbReference type="PROSITE" id="PS00957">
    <property type="entry name" value="NAD_G3PDH"/>
    <property type="match status" value="1"/>
</dbReference>
<keyword evidence="4 13" id="KW-0560">Oxidoreductase</keyword>
<feature type="binding site" evidence="13">
    <location>
        <position position="267"/>
    </location>
    <ligand>
        <name>sn-glycerol 3-phosphate</name>
        <dbReference type="ChEBI" id="CHEBI:57597"/>
    </ligand>
</feature>
<comment type="subcellular location">
    <subcellularLocation>
        <location evidence="13">Cytoplasm</location>
    </subcellularLocation>
</comment>
<dbReference type="InterPro" id="IPR008927">
    <property type="entry name" value="6-PGluconate_DH-like_C_sf"/>
</dbReference>
<feature type="binding site" evidence="13">
    <location>
        <position position="266"/>
    </location>
    <ligand>
        <name>NADPH</name>
        <dbReference type="ChEBI" id="CHEBI:57783"/>
    </ligand>
</feature>
<evidence type="ECO:0000313" key="20">
    <source>
        <dbReference type="EMBL" id="NOI83402.1"/>
    </source>
</evidence>
<dbReference type="GO" id="GO:0005975">
    <property type="term" value="P:carbohydrate metabolic process"/>
    <property type="evidence" value="ECO:0007669"/>
    <property type="project" value="InterPro"/>
</dbReference>
<evidence type="ECO:0000256" key="13">
    <source>
        <dbReference type="HAMAP-Rule" id="MF_00394"/>
    </source>
</evidence>
<keyword evidence="7 13" id="KW-0594">Phospholipid biosynthesis</keyword>
<dbReference type="InterPro" id="IPR013328">
    <property type="entry name" value="6PGD_dom2"/>
</dbReference>
<accession>A0AAE5GUR1</accession>
<comment type="similarity">
    <text evidence="1 13 17">Belongs to the NAD-dependent glycerol-3-phosphate dehydrogenase family.</text>
</comment>
<dbReference type="InterPro" id="IPR036291">
    <property type="entry name" value="NAD(P)-bd_dom_sf"/>
</dbReference>
<keyword evidence="5 13" id="KW-0520">NAD</keyword>
<dbReference type="NCBIfam" id="NF000940">
    <property type="entry name" value="PRK00094.1-2"/>
    <property type="match status" value="1"/>
</dbReference>
<evidence type="ECO:0000256" key="15">
    <source>
        <dbReference type="PIRSR" id="PIRSR000114-2"/>
    </source>
</evidence>
<feature type="active site" description="Proton acceptor" evidence="13 14">
    <location>
        <position position="202"/>
    </location>
</feature>
<evidence type="ECO:0000313" key="21">
    <source>
        <dbReference type="Proteomes" id="UP000572722"/>
    </source>
</evidence>
<comment type="catalytic activity">
    <reaction evidence="9">
        <text>sn-glycerol 3-phosphate + NADP(+) = dihydroxyacetone phosphate + NADPH + H(+)</text>
        <dbReference type="Rhea" id="RHEA:11096"/>
        <dbReference type="ChEBI" id="CHEBI:15378"/>
        <dbReference type="ChEBI" id="CHEBI:57597"/>
        <dbReference type="ChEBI" id="CHEBI:57642"/>
        <dbReference type="ChEBI" id="CHEBI:57783"/>
        <dbReference type="ChEBI" id="CHEBI:58349"/>
        <dbReference type="EC" id="1.1.1.94"/>
    </reaction>
    <physiologicalReaction direction="right-to-left" evidence="9">
        <dbReference type="Rhea" id="RHEA:11098"/>
    </physiologicalReaction>
</comment>
<feature type="binding site" evidence="13">
    <location>
        <position position="117"/>
    </location>
    <ligand>
        <name>sn-glycerol 3-phosphate</name>
        <dbReference type="ChEBI" id="CHEBI:57597"/>
    </ligand>
</feature>
<dbReference type="InterPro" id="IPR006168">
    <property type="entry name" value="G3P_DH_NAD-dep"/>
</dbReference>
<sequence>MKDKTNNAYGKEIAMTVLGAGSYGTSLAISLARNGANVVIWGHEPEHMARLEADRANHEFLPGIEFPQSLIVESDLEKAVQASRDLLVVVPSHVFGIVLNNVKPHLRDDSRICWATKGLEPETGRLLKEVANEALGEGYSLAVLSGPTFAKELAMGMPTAISVASPDNDFVADLQEKIHCSKTFRVYANSDFIGMQLGGAVKNVIAIGAGMSDGIGFGANARTALITRGLAEMTRLGAALGAQPETFMGMAGLGDLVLTCTDNQSRNRRFGLALGQGKDVDTAQDEIGQVVEGYRNTKEVYLLAERMGVEMPIVDQIYQVLYQGKDANLAAKDLLARDKKAEA</sequence>
<dbReference type="Gene3D" id="3.40.50.720">
    <property type="entry name" value="NAD(P)-binding Rossmann-like Domain"/>
    <property type="match status" value="1"/>
</dbReference>
<dbReference type="HAMAP" id="MF_00394">
    <property type="entry name" value="NAD_Glyc3P_dehydrog"/>
    <property type="match status" value="1"/>
</dbReference>
<evidence type="ECO:0000256" key="11">
    <source>
        <dbReference type="ARBA" id="ARBA00069372"/>
    </source>
</evidence>
<dbReference type="NCBIfam" id="NF000939">
    <property type="entry name" value="PRK00094.1-1"/>
    <property type="match status" value="1"/>
</dbReference>
<evidence type="ECO:0000256" key="8">
    <source>
        <dbReference type="ARBA" id="ARBA00023264"/>
    </source>
</evidence>
<dbReference type="FunFam" id="3.40.50.720:FF:000019">
    <property type="entry name" value="Glycerol-3-phosphate dehydrogenase [NAD(P)+]"/>
    <property type="match status" value="1"/>
</dbReference>
<feature type="binding site" evidence="16">
    <location>
        <position position="150"/>
    </location>
    <ligand>
        <name>NAD(+)</name>
        <dbReference type="ChEBI" id="CHEBI:57540"/>
    </ligand>
</feature>
<keyword evidence="2 13" id="KW-0444">Lipid biosynthesis</keyword>
<keyword evidence="13" id="KW-0963">Cytoplasm</keyword>
<feature type="binding site" evidence="13">
    <location>
        <position position="292"/>
    </location>
    <ligand>
        <name>NADPH</name>
        <dbReference type="ChEBI" id="CHEBI:57783"/>
    </ligand>
</feature>
<dbReference type="GO" id="GO:0046474">
    <property type="term" value="P:glycerophospholipid biosynthetic process"/>
    <property type="evidence" value="ECO:0007669"/>
    <property type="project" value="TreeGrafter"/>
</dbReference>
<dbReference type="GO" id="GO:0046167">
    <property type="term" value="P:glycerol-3-phosphate biosynthetic process"/>
    <property type="evidence" value="ECO:0007669"/>
    <property type="project" value="UniProtKB-UniRule"/>
</dbReference>
<feature type="domain" description="Glycerol-3-phosphate dehydrogenase NAD-dependent C-terminal" evidence="19">
    <location>
        <begin position="191"/>
        <end position="329"/>
    </location>
</feature>
<reference evidence="20 21" key="1">
    <citation type="submission" date="2019-08" db="EMBL/GenBank/DDBJ databases">
        <title>Draft genome sequencing and comparative genomics of hatchery-associated Vibrios.</title>
        <authorList>
            <person name="Kehlet-Delgado H."/>
            <person name="Mueller R.S."/>
        </authorList>
    </citation>
    <scope>NUCLEOTIDE SEQUENCE [LARGE SCALE GENOMIC DNA]</scope>
    <source>
        <strain evidence="20 21">01-65-5-1</strain>
    </source>
</reference>
<comment type="catalytic activity">
    <reaction evidence="13">
        <text>sn-glycerol 3-phosphate + NAD(+) = dihydroxyacetone phosphate + NADH + H(+)</text>
        <dbReference type="Rhea" id="RHEA:11092"/>
        <dbReference type="ChEBI" id="CHEBI:15378"/>
        <dbReference type="ChEBI" id="CHEBI:57540"/>
        <dbReference type="ChEBI" id="CHEBI:57597"/>
        <dbReference type="ChEBI" id="CHEBI:57642"/>
        <dbReference type="ChEBI" id="CHEBI:57945"/>
        <dbReference type="EC" id="1.1.1.94"/>
    </reaction>
</comment>
<feature type="binding site" evidence="13">
    <location>
        <position position="117"/>
    </location>
    <ligand>
        <name>NADPH</name>
        <dbReference type="ChEBI" id="CHEBI:57783"/>
    </ligand>
</feature>
<feature type="binding site" evidence="15">
    <location>
        <begin position="266"/>
        <end position="267"/>
    </location>
    <ligand>
        <name>substrate</name>
    </ligand>
</feature>
<dbReference type="EMBL" id="VTXO01000016">
    <property type="protein sequence ID" value="NOI83402.1"/>
    <property type="molecule type" value="Genomic_DNA"/>
</dbReference>
<evidence type="ECO:0000256" key="3">
    <source>
        <dbReference type="ARBA" id="ARBA00022857"/>
    </source>
</evidence>
<evidence type="ECO:0000256" key="17">
    <source>
        <dbReference type="RuleBase" id="RU000437"/>
    </source>
</evidence>
<keyword evidence="3 13" id="KW-0521">NADP</keyword>
<dbReference type="Gene3D" id="1.10.1040.10">
    <property type="entry name" value="N-(1-d-carboxylethyl)-l-norvaline Dehydrogenase, domain 2"/>
    <property type="match status" value="1"/>
</dbReference>
<comment type="caution">
    <text evidence="20">The sequence shown here is derived from an EMBL/GenBank/DDBJ whole genome shotgun (WGS) entry which is preliminary data.</text>
</comment>
<dbReference type="GO" id="GO:0046168">
    <property type="term" value="P:glycerol-3-phosphate catabolic process"/>
    <property type="evidence" value="ECO:0007669"/>
    <property type="project" value="InterPro"/>
</dbReference>
<dbReference type="NCBIfam" id="NF000942">
    <property type="entry name" value="PRK00094.1-4"/>
    <property type="match status" value="1"/>
</dbReference>
<dbReference type="InterPro" id="IPR006109">
    <property type="entry name" value="G3P_DH_NAD-dep_C"/>
</dbReference>
<feature type="domain" description="Glycerol-3-phosphate dehydrogenase NAD-dependent N-terminal" evidence="18">
    <location>
        <begin position="15"/>
        <end position="170"/>
    </location>
</feature>
<dbReference type="GO" id="GO:0047952">
    <property type="term" value="F:glycerol-3-phosphate dehydrogenase [NAD(P)+] activity"/>
    <property type="evidence" value="ECO:0007669"/>
    <property type="project" value="UniProtKB-UniRule"/>
</dbReference>
<dbReference type="PANTHER" id="PTHR11728">
    <property type="entry name" value="GLYCEROL-3-PHOSPHATE DEHYDROGENASE"/>
    <property type="match status" value="1"/>
</dbReference>
<feature type="binding site" evidence="13">
    <location>
        <position position="266"/>
    </location>
    <ligand>
        <name>sn-glycerol 3-phosphate</name>
        <dbReference type="ChEBI" id="CHEBI:57597"/>
    </ligand>
</feature>
<dbReference type="RefSeq" id="WP_004743281.1">
    <property type="nucleotide sequence ID" value="NZ_CBCRVR010000013.1"/>
</dbReference>
<feature type="binding site" evidence="13">
    <location>
        <position position="23"/>
    </location>
    <ligand>
        <name>NADPH</name>
        <dbReference type="ChEBI" id="CHEBI:57783"/>
    </ligand>
</feature>
<feature type="binding site" evidence="13">
    <location>
        <position position="290"/>
    </location>
    <ligand>
        <name>NADPH</name>
        <dbReference type="ChEBI" id="CHEBI:57783"/>
    </ligand>
</feature>
<evidence type="ECO:0000256" key="16">
    <source>
        <dbReference type="PIRSR" id="PIRSR000114-3"/>
    </source>
</evidence>